<keyword evidence="3 8" id="KW-0645">Protease</keyword>
<evidence type="ECO:0000256" key="5">
    <source>
        <dbReference type="ARBA" id="ARBA00022801"/>
    </source>
</evidence>
<dbReference type="InterPro" id="IPR019503">
    <property type="entry name" value="Peptidase_M66_dom"/>
</dbReference>
<keyword evidence="9" id="KW-0732">Signal</keyword>
<evidence type="ECO:0000313" key="12">
    <source>
        <dbReference type="Proteomes" id="UP000672097"/>
    </source>
</evidence>
<feature type="binding site" evidence="8">
    <location>
        <position position="323"/>
    </location>
    <ligand>
        <name>Zn(2+)</name>
        <dbReference type="ChEBI" id="CHEBI:29105"/>
        <note>catalytic</note>
    </ligand>
</feature>
<dbReference type="Proteomes" id="UP000672097">
    <property type="component" value="Unassembled WGS sequence"/>
</dbReference>
<proteinExistence type="inferred from homology"/>
<evidence type="ECO:0000256" key="9">
    <source>
        <dbReference type="SAM" id="SignalP"/>
    </source>
</evidence>
<dbReference type="PANTHER" id="PTHR39540:SF1">
    <property type="entry name" value="DICTOMALLEIN-1-RELATED"/>
    <property type="match status" value="1"/>
</dbReference>
<organism evidence="11 12">
    <name type="scientific">Ideonella paludis</name>
    <dbReference type="NCBI Taxonomy" id="1233411"/>
    <lineage>
        <taxon>Bacteria</taxon>
        <taxon>Pseudomonadati</taxon>
        <taxon>Pseudomonadota</taxon>
        <taxon>Betaproteobacteria</taxon>
        <taxon>Burkholderiales</taxon>
        <taxon>Sphaerotilaceae</taxon>
        <taxon>Ideonella</taxon>
    </lineage>
</organism>
<keyword evidence="6 8" id="KW-0862">Zinc</keyword>
<dbReference type="Gene3D" id="3.30.160.280">
    <property type="match status" value="3"/>
</dbReference>
<keyword evidence="7 8" id="KW-0482">Metalloprotease</keyword>
<dbReference type="RefSeq" id="WP_210808866.1">
    <property type="nucleotide sequence ID" value="NZ_JAGQDG010000003.1"/>
</dbReference>
<sequence length="836" mass="90835">MKRTPLIFVGGAAALGTVALAATLAVVGFIDDLPLPVQGTGTLKGAVQLAQSHAVMPRDNDAMSLPKTVQDRSALVIYSPNAADGALRSLKLTAQVGTQVLGTLEMAPPPKFPKSDQHNVSDTQVEYATKAWSVNLPWHWVKPGLTLQIASDTGLQQTVSNIEIGAPSELVLQHIRVGMLTRPPGATLLETNPALAAVDYFQKIPVSRLLVSQYLPVQFNRVTLPDGTVYTKASPSAADVHSGDMREHIGKALVSVGINLANYGIHSSPGSSQNQPGYYAQVVVHHQKGNYTSGVVSHGLSGGNGMATLWDTTGNEFSHELGHNFGLGHYPNGFAGSVHSRQSGWGYDAYRHRMIGNLEWGHSEAREFFGQPVGRFASRPYGFDAMAGGGPMGTVSRYTQHTGFAANWIQKALSSYGVVDLSSSTGWRKWDEPSKTMAVLHDANRRKPTAVVRDGVLTLVGYYDPQGTLPSTIYPGLWGTYGMTYASEQVAPTSNACRVVVQGAPGSSPWVAALAASRLNSAEMNKFHINVPLSMNPSSATVECARSGSWTRLASATLQKPAQFKPVLTEVGRAEGYAAMAQENAGLKNLVGAANLPLSSLNELRSNLQHHRGPILAWRANDVNAEGGRVYEYANPYNGDTEFFVLKRSGPYGYFPTNKTSNHSWKFLGTASEVVNPQPNPLTLRQQAQPTADAAVLSYYKASSLAPWSGSGRGTVGAVYVYDNPYTQQREYFQLKTSNYGYFPINQQSNRHWDYLGNARGIEQILRTRDEAILDAAVLQWWGKDQLFSWGEGGTSGQPGWLYKGGGDYFMLKSRAYWYYPTNRADNEDWKYLGSQ</sequence>
<feature type="binding site" evidence="8">
    <location>
        <position position="329"/>
    </location>
    <ligand>
        <name>Zn(2+)</name>
        <dbReference type="ChEBI" id="CHEBI:29105"/>
        <note>catalytic</note>
    </ligand>
</feature>
<dbReference type="PANTHER" id="PTHR39540">
    <property type="match status" value="1"/>
</dbReference>
<evidence type="ECO:0000256" key="4">
    <source>
        <dbReference type="ARBA" id="ARBA00022723"/>
    </source>
</evidence>
<keyword evidence="12" id="KW-1185">Reference proteome</keyword>
<evidence type="ECO:0000256" key="2">
    <source>
        <dbReference type="ARBA" id="ARBA00018800"/>
    </source>
</evidence>
<comment type="caution">
    <text evidence="11">The sequence shown here is derived from an EMBL/GenBank/DDBJ whole genome shotgun (WGS) entry which is preliminary data.</text>
</comment>
<protein>
    <recommendedName>
        <fullName evidence="2">Dictomallein</fullName>
    </recommendedName>
</protein>
<evidence type="ECO:0000256" key="7">
    <source>
        <dbReference type="ARBA" id="ARBA00023049"/>
    </source>
</evidence>
<evidence type="ECO:0000256" key="6">
    <source>
        <dbReference type="ARBA" id="ARBA00022833"/>
    </source>
</evidence>
<evidence type="ECO:0000256" key="3">
    <source>
        <dbReference type="ARBA" id="ARBA00022670"/>
    </source>
</evidence>
<dbReference type="InterPro" id="IPR051256">
    <property type="entry name" value="Dictomallein"/>
</dbReference>
<feature type="active site" evidence="8">
    <location>
        <position position="320"/>
    </location>
</feature>
<evidence type="ECO:0000259" key="10">
    <source>
        <dbReference type="PROSITE" id="PS51694"/>
    </source>
</evidence>
<keyword evidence="4 8" id="KW-0479">Metal-binding</keyword>
<reference evidence="11 12" key="1">
    <citation type="submission" date="2021-04" db="EMBL/GenBank/DDBJ databases">
        <title>The genome sequence of type strain Ideonella paludis KCTC 32238.</title>
        <authorList>
            <person name="Liu Y."/>
        </authorList>
    </citation>
    <scope>NUCLEOTIDE SEQUENCE [LARGE SCALE GENOMIC DNA]</scope>
    <source>
        <strain evidence="11 12">KCTC 32238</strain>
    </source>
</reference>
<gene>
    <name evidence="11" type="ORF">KAK11_10205</name>
</gene>
<evidence type="ECO:0000313" key="11">
    <source>
        <dbReference type="EMBL" id="MBQ0935702.1"/>
    </source>
</evidence>
<comment type="similarity">
    <text evidence="1">Belongs to the dictomallein family.</text>
</comment>
<accession>A0ABS5DX26</accession>
<feature type="chain" id="PRO_5045717825" description="Dictomallein" evidence="9">
    <location>
        <begin position="22"/>
        <end position="836"/>
    </location>
</feature>
<dbReference type="EMBL" id="JAGQDG010000003">
    <property type="protein sequence ID" value="MBQ0935702.1"/>
    <property type="molecule type" value="Genomic_DNA"/>
</dbReference>
<dbReference type="Pfam" id="PF12561">
    <property type="entry name" value="TagA"/>
    <property type="match status" value="1"/>
</dbReference>
<evidence type="ECO:0000256" key="1">
    <source>
        <dbReference type="ARBA" id="ARBA00005693"/>
    </source>
</evidence>
<dbReference type="PROSITE" id="PS51694">
    <property type="entry name" value="PEPTIDASE_M66"/>
    <property type="match status" value="1"/>
</dbReference>
<comment type="cofactor">
    <cofactor evidence="8">
        <name>Zn(2+)</name>
        <dbReference type="ChEBI" id="CHEBI:29105"/>
    </cofactor>
    <text evidence="8">Binds 1 zinc ion per subunit.</text>
</comment>
<feature type="binding site" evidence="8">
    <location>
        <position position="319"/>
    </location>
    <ligand>
        <name>Zn(2+)</name>
        <dbReference type="ChEBI" id="CHEBI:29105"/>
        <note>catalytic</note>
    </ligand>
</feature>
<feature type="signal peptide" evidence="9">
    <location>
        <begin position="1"/>
        <end position="21"/>
    </location>
</feature>
<evidence type="ECO:0000256" key="8">
    <source>
        <dbReference type="PROSITE-ProRule" id="PRU01031"/>
    </source>
</evidence>
<dbReference type="InterPro" id="IPR022218">
    <property type="entry name" value="TagA_dom"/>
</dbReference>
<keyword evidence="5 8" id="KW-0378">Hydrolase</keyword>
<dbReference type="Pfam" id="PF10462">
    <property type="entry name" value="Peptidase_M66"/>
    <property type="match status" value="1"/>
</dbReference>
<name>A0ABS5DX26_9BURK</name>
<feature type="domain" description="Peptidase M66" evidence="10">
    <location>
        <begin position="169"/>
        <end position="419"/>
    </location>
</feature>